<dbReference type="Pfam" id="PF03992">
    <property type="entry name" value="ABM"/>
    <property type="match status" value="1"/>
</dbReference>
<gene>
    <name evidence="2" type="ORF">J2S04_000645</name>
</gene>
<feature type="domain" description="ABM" evidence="1">
    <location>
        <begin position="13"/>
        <end position="102"/>
    </location>
</feature>
<keyword evidence="2" id="KW-0560">Oxidoreductase</keyword>
<dbReference type="RefSeq" id="WP_203114794.1">
    <property type="nucleotide sequence ID" value="NZ_JAURUO010000003.1"/>
</dbReference>
<dbReference type="PANTHER" id="PTHR33336">
    <property type="entry name" value="QUINOL MONOOXYGENASE YGIN-RELATED"/>
    <property type="match status" value="1"/>
</dbReference>
<dbReference type="InterPro" id="IPR011008">
    <property type="entry name" value="Dimeric_a/b-barrel"/>
</dbReference>
<dbReference type="PANTHER" id="PTHR33336:SF15">
    <property type="entry name" value="ABM DOMAIN-CONTAINING PROTEIN"/>
    <property type="match status" value="1"/>
</dbReference>
<keyword evidence="2" id="KW-0503">Monooxygenase</keyword>
<dbReference type="Gene3D" id="3.30.70.100">
    <property type="match status" value="1"/>
</dbReference>
<reference evidence="2 3" key="1">
    <citation type="submission" date="2023-07" db="EMBL/GenBank/DDBJ databases">
        <title>Genomic Encyclopedia of Type Strains, Phase IV (KMG-IV): sequencing the most valuable type-strain genomes for metagenomic binning, comparative biology and taxonomic classification.</title>
        <authorList>
            <person name="Goeker M."/>
        </authorList>
    </citation>
    <scope>NUCLEOTIDE SEQUENCE [LARGE SCALE GENOMIC DNA]</scope>
    <source>
        <strain evidence="2 3">DSM 25924</strain>
    </source>
</reference>
<keyword evidence="3" id="KW-1185">Reference proteome</keyword>
<accession>A0ABT9LTX4</accession>
<sequence>MWLLEDGGENQVVVLTARYECKPGTSEQVQAALMEMKSLVQKESGCLLYLVNRSLENPDVFLLFEQYENEQALEAHAETDYFQRLVKDTILPLLAKRDRELYRPL</sequence>
<dbReference type="SUPFAM" id="SSF54909">
    <property type="entry name" value="Dimeric alpha+beta barrel"/>
    <property type="match status" value="1"/>
</dbReference>
<evidence type="ECO:0000313" key="2">
    <source>
        <dbReference type="EMBL" id="MDP9727715.1"/>
    </source>
</evidence>
<comment type="caution">
    <text evidence="2">The sequence shown here is derived from an EMBL/GenBank/DDBJ whole genome shotgun (WGS) entry which is preliminary data.</text>
</comment>
<organism evidence="2 3">
    <name type="scientific">Alicyclobacillus tolerans</name>
    <dbReference type="NCBI Taxonomy" id="90970"/>
    <lineage>
        <taxon>Bacteria</taxon>
        <taxon>Bacillati</taxon>
        <taxon>Bacillota</taxon>
        <taxon>Bacilli</taxon>
        <taxon>Bacillales</taxon>
        <taxon>Alicyclobacillaceae</taxon>
        <taxon>Alicyclobacillus</taxon>
    </lineage>
</organism>
<dbReference type="InterPro" id="IPR007138">
    <property type="entry name" value="ABM_dom"/>
</dbReference>
<name>A0ABT9LTX4_9BACL</name>
<protein>
    <submittedName>
        <fullName evidence="2">Quinol monooxygenase YgiN</fullName>
    </submittedName>
</protein>
<evidence type="ECO:0000313" key="3">
    <source>
        <dbReference type="Proteomes" id="UP001229209"/>
    </source>
</evidence>
<dbReference type="Proteomes" id="UP001229209">
    <property type="component" value="Unassembled WGS sequence"/>
</dbReference>
<proteinExistence type="predicted"/>
<dbReference type="InterPro" id="IPR050744">
    <property type="entry name" value="AI-2_Isomerase_LsrG"/>
</dbReference>
<dbReference type="PROSITE" id="PS51725">
    <property type="entry name" value="ABM"/>
    <property type="match status" value="1"/>
</dbReference>
<dbReference type="EMBL" id="JAURUO010000003">
    <property type="protein sequence ID" value="MDP9727715.1"/>
    <property type="molecule type" value="Genomic_DNA"/>
</dbReference>
<dbReference type="GO" id="GO:0004497">
    <property type="term" value="F:monooxygenase activity"/>
    <property type="evidence" value="ECO:0007669"/>
    <property type="project" value="UniProtKB-KW"/>
</dbReference>
<evidence type="ECO:0000259" key="1">
    <source>
        <dbReference type="PROSITE" id="PS51725"/>
    </source>
</evidence>